<keyword evidence="4" id="KW-1161">Viral attachment to host cell</keyword>
<reference evidence="10 11" key="1">
    <citation type="submission" date="2014-10" db="EMBL/GenBank/DDBJ databases">
        <title>Complete genome sequence and comparative genome analysis of Pseudomonas phage Pf-10.</title>
        <authorList>
            <person name="Valentovich L.N."/>
            <person name="Pilipchuk T.A."/>
        </authorList>
    </citation>
    <scope>NUCLEOTIDE SEQUENCE [LARGE SCALE GENOMIC DNA]</scope>
</reference>
<dbReference type="InterPro" id="IPR005604">
    <property type="entry name" value="Phage_T7_tail_fibre-like_N"/>
</dbReference>
<feature type="domain" description="Bacteriophage T7 tail fibre protein-like N-terminal" evidence="9">
    <location>
        <begin position="1"/>
        <end position="131"/>
    </location>
</feature>
<feature type="compositionally biased region" description="Low complexity" evidence="8">
    <location>
        <begin position="182"/>
        <end position="196"/>
    </location>
</feature>
<keyword evidence="5" id="KW-0946">Virion</keyword>
<dbReference type="EMBL" id="KP025626">
    <property type="protein sequence ID" value="AIX13003.1"/>
    <property type="molecule type" value="Genomic_DNA"/>
</dbReference>
<comment type="subcellular location">
    <subcellularLocation>
        <location evidence="1">Virion</location>
    </subcellularLocation>
</comment>
<keyword evidence="3" id="KW-1227">Viral tail protein</keyword>
<evidence type="ECO:0000256" key="1">
    <source>
        <dbReference type="ARBA" id="ARBA00004328"/>
    </source>
</evidence>
<dbReference type="RefSeq" id="YP_009145638.1">
    <property type="nucleotide sequence ID" value="NC_027292.1"/>
</dbReference>
<dbReference type="GO" id="GO:0098671">
    <property type="term" value="P:adhesion receptor-mediated virion attachment to host cell"/>
    <property type="evidence" value="ECO:0007669"/>
    <property type="project" value="UniProtKB-KW"/>
</dbReference>
<dbReference type="KEGG" id="vg:24576457"/>
<feature type="compositionally biased region" description="Polar residues" evidence="8">
    <location>
        <begin position="219"/>
        <end position="232"/>
    </location>
</feature>
<evidence type="ECO:0000256" key="8">
    <source>
        <dbReference type="SAM" id="MobiDB-lite"/>
    </source>
</evidence>
<feature type="region of interest" description="Disordered" evidence="8">
    <location>
        <begin position="161"/>
        <end position="232"/>
    </location>
</feature>
<dbReference type="Proteomes" id="UP000030326">
    <property type="component" value="Segment"/>
</dbReference>
<dbReference type="OrthoDB" id="1721at10239"/>
<evidence type="ECO:0000313" key="10">
    <source>
        <dbReference type="EMBL" id="AIX13003.1"/>
    </source>
</evidence>
<evidence type="ECO:0000256" key="3">
    <source>
        <dbReference type="ARBA" id="ARBA00022732"/>
    </source>
</evidence>
<gene>
    <name evidence="10" type="ORF">NL61_41</name>
</gene>
<proteinExistence type="predicted"/>
<dbReference type="SUPFAM" id="SSF88874">
    <property type="entry name" value="Receptor-binding domain of short tail fibre protein gp12"/>
    <property type="match status" value="1"/>
</dbReference>
<dbReference type="GO" id="GO:0098015">
    <property type="term" value="C:virus tail"/>
    <property type="evidence" value="ECO:0007669"/>
    <property type="project" value="UniProtKB-KW"/>
</dbReference>
<evidence type="ECO:0000256" key="7">
    <source>
        <dbReference type="ARBA" id="ARBA00023296"/>
    </source>
</evidence>
<evidence type="ECO:0000256" key="6">
    <source>
        <dbReference type="ARBA" id="ARBA00023165"/>
    </source>
</evidence>
<evidence type="ECO:0000256" key="2">
    <source>
        <dbReference type="ARBA" id="ARBA00022581"/>
    </source>
</evidence>
<protein>
    <submittedName>
        <fullName evidence="10">Tail fiber protein</fullName>
    </submittedName>
</protein>
<dbReference type="InterPro" id="IPR011049">
    <property type="entry name" value="Serralysin-like_metalloprot_C"/>
</dbReference>
<keyword evidence="6" id="KW-1233">Viral attachment to host adhesion receptor</keyword>
<name>A0A0A0YX94_9CAUD</name>
<evidence type="ECO:0000313" key="11">
    <source>
        <dbReference type="Proteomes" id="UP000030326"/>
    </source>
</evidence>
<keyword evidence="2" id="KW-0945">Host-virus interaction</keyword>
<evidence type="ECO:0000259" key="9">
    <source>
        <dbReference type="Pfam" id="PF03906"/>
    </source>
</evidence>
<dbReference type="SUPFAM" id="SSF101967">
    <property type="entry name" value="Adhesin YadA, collagen-binding domain"/>
    <property type="match status" value="1"/>
</dbReference>
<dbReference type="Pfam" id="PF03906">
    <property type="entry name" value="Phage_T7_tail"/>
    <property type="match status" value="1"/>
</dbReference>
<organism evidence="10 11">
    <name type="scientific">Pseudomonas phage Pf-10</name>
    <dbReference type="NCBI Taxonomy" id="1562076"/>
    <lineage>
        <taxon>Viruses</taxon>
        <taxon>Duplodnaviria</taxon>
        <taxon>Heunggongvirae</taxon>
        <taxon>Uroviricota</taxon>
        <taxon>Caudoviricetes</taxon>
        <taxon>Autographivirales</taxon>
        <taxon>Autotranscriptaviridae</taxon>
        <taxon>Studiervirinae</taxon>
        <taxon>Pifdecavirus</taxon>
        <taxon>Pifdecavirus BIMBV46</taxon>
        <taxon>Pifdecavirus Pf10</taxon>
    </lineage>
</organism>
<dbReference type="GO" id="GO:0046718">
    <property type="term" value="P:symbiont entry into host cell"/>
    <property type="evidence" value="ECO:0007669"/>
    <property type="project" value="UniProtKB-KW"/>
</dbReference>
<evidence type="ECO:0000256" key="5">
    <source>
        <dbReference type="ARBA" id="ARBA00022844"/>
    </source>
</evidence>
<accession>A0A0A0YX94</accession>
<sequence length="550" mass="57219">MADAPKTTITYPLDGSNKDFPIPFEYLARKFVQVTLVGTDRKPLVLNIDFRFTQRTIITTTKTWGPSDGYSLIEIRRYTSATERLVDFSDGSILRAYDLNTSQVQSLHIAEEGRDIATDTIGVNNDGDLDARGRKIVNVADGTGDFDAVNLRQQKVWAGSALNQADRSKAEADRSQAQADRSTQQANASAQSAVNSETSNKASFAQADRSKNEADRATAQANEATRQAGLATTNGQAQLGLAQAEVRKATEQVGLATTQANRSTQEADRATAQANASAGSATASKGSADASAASAGQSAASAKVSKDNADKVLAGFASFGSMPLGSLVDLPRHNDAIIASMTSQGFVQCAGQSLDAEAHKELIAFLGTTVAPNGIGRYRKMSGDLSPGAAENPGNLVAGAIPAHAHTIPEHGHAASSSVAGWHAHAASAWTDAQGQHSHTIQSFNSGGVVGNSGYVATAGRAQVQYQVGGVDAAGNHAHNVGVSVAAEGNHQHAIYIGNQAAFSTTNAGSGATVETNRLMVWTWIKAKAPAGATQLNALLDRIAALEAKL</sequence>
<feature type="compositionally biased region" description="Low complexity" evidence="8">
    <location>
        <begin position="270"/>
        <end position="284"/>
    </location>
</feature>
<feature type="region of interest" description="Disordered" evidence="8">
    <location>
        <begin position="257"/>
        <end position="284"/>
    </location>
</feature>
<keyword evidence="11" id="KW-1185">Reference proteome</keyword>
<keyword evidence="7" id="KW-1160">Virus entry into host cell</keyword>
<evidence type="ECO:0000256" key="4">
    <source>
        <dbReference type="ARBA" id="ARBA00022804"/>
    </source>
</evidence>
<dbReference type="GeneID" id="24576457"/>